<evidence type="ECO:0000256" key="1">
    <source>
        <dbReference type="SAM" id="MobiDB-lite"/>
    </source>
</evidence>
<evidence type="ECO:0000313" key="2">
    <source>
        <dbReference type="EMBL" id="CAI2369943.1"/>
    </source>
</evidence>
<accession>A0AAD1XFD0</accession>
<dbReference type="EMBL" id="CAMPGE010011102">
    <property type="protein sequence ID" value="CAI2369943.1"/>
    <property type="molecule type" value="Genomic_DNA"/>
</dbReference>
<name>A0AAD1XFD0_EUPCR</name>
<comment type="caution">
    <text evidence="2">The sequence shown here is derived from an EMBL/GenBank/DDBJ whole genome shotgun (WGS) entry which is preliminary data.</text>
</comment>
<keyword evidence="3" id="KW-1185">Reference proteome</keyword>
<protein>
    <submittedName>
        <fullName evidence="2">Uncharacterized protein</fullName>
    </submittedName>
</protein>
<dbReference type="AlphaFoldDB" id="A0AAD1XFD0"/>
<reference evidence="2" key="1">
    <citation type="submission" date="2023-07" db="EMBL/GenBank/DDBJ databases">
        <authorList>
            <consortium name="AG Swart"/>
            <person name="Singh M."/>
            <person name="Singh A."/>
            <person name="Seah K."/>
            <person name="Emmerich C."/>
        </authorList>
    </citation>
    <scope>NUCLEOTIDE SEQUENCE</scope>
    <source>
        <strain evidence="2">DP1</strain>
    </source>
</reference>
<gene>
    <name evidence="2" type="ORF">ECRASSUSDP1_LOCUS11249</name>
</gene>
<evidence type="ECO:0000313" key="3">
    <source>
        <dbReference type="Proteomes" id="UP001295684"/>
    </source>
</evidence>
<dbReference type="Proteomes" id="UP001295684">
    <property type="component" value="Unassembled WGS sequence"/>
</dbReference>
<feature type="region of interest" description="Disordered" evidence="1">
    <location>
        <begin position="432"/>
        <end position="453"/>
    </location>
</feature>
<organism evidence="2 3">
    <name type="scientific">Euplotes crassus</name>
    <dbReference type="NCBI Taxonomy" id="5936"/>
    <lineage>
        <taxon>Eukaryota</taxon>
        <taxon>Sar</taxon>
        <taxon>Alveolata</taxon>
        <taxon>Ciliophora</taxon>
        <taxon>Intramacronucleata</taxon>
        <taxon>Spirotrichea</taxon>
        <taxon>Hypotrichia</taxon>
        <taxon>Euplotida</taxon>
        <taxon>Euplotidae</taxon>
        <taxon>Moneuplotes</taxon>
    </lineage>
</organism>
<proteinExistence type="predicted"/>
<feature type="region of interest" description="Disordered" evidence="1">
    <location>
        <begin position="194"/>
        <end position="234"/>
    </location>
</feature>
<sequence length="518" mass="59101">MKKSKCSEGSCLTVSGSIRKDINGTIIHDRATGKKLSRSDKKSIPKASIFRQGQVPASKQKKICNRRSKFKQFKRGTKKYSKMGNLNVPRAGNRVKSMDRAENIDPNHNRSQESATPDAQSVLLNYLRQNPNNRKVLSFLKKHYDVEYDFDTKQWKQKDNEDNSEKKELPLESMSTALSSLVNKDFKSSIITQMNNKKSDKESPSARFGNFQDSSFHKAPKSKQSRNRLFSDPRDFKSSKGIELEDYDTFFKKQCLPKNLRGVNLKVLELNSRTNASNVNANMVCEVPKTQKNVINMKYDLKRMITRLDNDKFDIKEMKKKAGLKHKKKLHNQKSFIPPAADQAPPLVGNSLEDMRDMTPEGNFSPDMTLKRHQNNYVNLKEEIPLTKALSSHTPVPLSKRRIDRVNSPVQCKNGNIVKGLRVLSSFRNTAITPTKGRPNKYTGRNQNSGDFYVHHQPKSRIMSSRIKEQGGRTMKKNKLIKNIAKMVFVKNHNMRSCSPPVNRNKTPLNFGAALKSI</sequence>